<dbReference type="Pfam" id="PF03781">
    <property type="entry name" value="FGE-sulfatase"/>
    <property type="match status" value="1"/>
</dbReference>
<organism evidence="2">
    <name type="scientific">marine sediment metagenome</name>
    <dbReference type="NCBI Taxonomy" id="412755"/>
    <lineage>
        <taxon>unclassified sequences</taxon>
        <taxon>metagenomes</taxon>
        <taxon>ecological metagenomes</taxon>
    </lineage>
</organism>
<dbReference type="AlphaFoldDB" id="X1HTA4"/>
<feature type="domain" description="Sulfatase-modifying factor enzyme-like" evidence="1">
    <location>
        <begin position="65"/>
        <end position="288"/>
    </location>
</feature>
<dbReference type="PANTHER" id="PTHR23150:SF19">
    <property type="entry name" value="FORMYLGLYCINE-GENERATING ENZYME"/>
    <property type="match status" value="1"/>
</dbReference>
<name>X1HTA4_9ZZZZ</name>
<evidence type="ECO:0000259" key="1">
    <source>
        <dbReference type="Pfam" id="PF03781"/>
    </source>
</evidence>
<gene>
    <name evidence="2" type="ORF">S03H2_31394</name>
</gene>
<dbReference type="InterPro" id="IPR042095">
    <property type="entry name" value="SUMF_sf"/>
</dbReference>
<dbReference type="InterPro" id="IPR016187">
    <property type="entry name" value="CTDL_fold"/>
</dbReference>
<comment type="caution">
    <text evidence="2">The sequence shown here is derived from an EMBL/GenBank/DDBJ whole genome shotgun (WGS) entry which is preliminary data.</text>
</comment>
<dbReference type="InterPro" id="IPR005532">
    <property type="entry name" value="SUMF_dom"/>
</dbReference>
<dbReference type="PANTHER" id="PTHR23150">
    <property type="entry name" value="SULFATASE MODIFYING FACTOR 1, 2"/>
    <property type="match status" value="1"/>
</dbReference>
<sequence>KVQNQSVKLKSFQLLAIVFGFELCILSSPGKMGSATGGSSGGLVFAGELPTAKFYTNSIGMKLARIKPGHFEMGFGTKRLPEELITKKTQFPDGDFDEHPMHKVSISKPFYMGIFEVTNAQYERFDPTHKKLRGRNPLPPVRWGLRPADSTADDEAVVFVSWNDAERFCRWLSEKDGLPYRLPTEAEWEYACRAGTTTYYHTGNILPEEFHKNGRGVSLHVGKTPPNAWGIFDMHGNVEEWCQDWYGPYESASQVDPVGRVDGDFKVTRGGSHSTEPYYLRSANRLGSHP</sequence>
<dbReference type="Gene3D" id="3.90.1580.10">
    <property type="entry name" value="paralog of FGE (formylglycine-generating enzyme)"/>
    <property type="match status" value="1"/>
</dbReference>
<dbReference type="InterPro" id="IPR051043">
    <property type="entry name" value="Sulfatase_Mod_Factor_Kinase"/>
</dbReference>
<proteinExistence type="predicted"/>
<dbReference type="EMBL" id="BARU01019034">
    <property type="protein sequence ID" value="GAH48483.1"/>
    <property type="molecule type" value="Genomic_DNA"/>
</dbReference>
<feature type="non-terminal residue" evidence="2">
    <location>
        <position position="290"/>
    </location>
</feature>
<feature type="non-terminal residue" evidence="2">
    <location>
        <position position="1"/>
    </location>
</feature>
<protein>
    <recommendedName>
        <fullName evidence="1">Sulfatase-modifying factor enzyme-like domain-containing protein</fullName>
    </recommendedName>
</protein>
<dbReference type="SUPFAM" id="SSF56436">
    <property type="entry name" value="C-type lectin-like"/>
    <property type="match status" value="1"/>
</dbReference>
<accession>X1HTA4</accession>
<reference evidence="2" key="1">
    <citation type="journal article" date="2014" name="Front. Microbiol.">
        <title>High frequency of phylogenetically diverse reductive dehalogenase-homologous genes in deep subseafloor sedimentary metagenomes.</title>
        <authorList>
            <person name="Kawai M."/>
            <person name="Futagami T."/>
            <person name="Toyoda A."/>
            <person name="Takaki Y."/>
            <person name="Nishi S."/>
            <person name="Hori S."/>
            <person name="Arai W."/>
            <person name="Tsubouchi T."/>
            <person name="Morono Y."/>
            <person name="Uchiyama I."/>
            <person name="Ito T."/>
            <person name="Fujiyama A."/>
            <person name="Inagaki F."/>
            <person name="Takami H."/>
        </authorList>
    </citation>
    <scope>NUCLEOTIDE SEQUENCE</scope>
    <source>
        <strain evidence="2">Expedition CK06-06</strain>
    </source>
</reference>
<evidence type="ECO:0000313" key="2">
    <source>
        <dbReference type="EMBL" id="GAH48483.1"/>
    </source>
</evidence>
<dbReference type="GO" id="GO:0120147">
    <property type="term" value="F:formylglycine-generating oxidase activity"/>
    <property type="evidence" value="ECO:0007669"/>
    <property type="project" value="TreeGrafter"/>
</dbReference>